<keyword evidence="2" id="KW-1185">Reference proteome</keyword>
<dbReference type="EMBL" id="UGGT01000001">
    <property type="protein sequence ID" value="STO21313.1"/>
    <property type="molecule type" value="Genomic_DNA"/>
</dbReference>
<name>A0A377G978_9GAMM</name>
<dbReference type="SUPFAM" id="SSF81383">
    <property type="entry name" value="F-box domain"/>
    <property type="match status" value="1"/>
</dbReference>
<accession>A0A377G978</accession>
<dbReference type="RefSeq" id="WP_010653591.1">
    <property type="nucleotide sequence ID" value="NZ_JAPHOS010000001.1"/>
</dbReference>
<evidence type="ECO:0008006" key="3">
    <source>
        <dbReference type="Google" id="ProtNLM"/>
    </source>
</evidence>
<protein>
    <recommendedName>
        <fullName evidence="3">F-box domain-containing protein</fullName>
    </recommendedName>
</protein>
<evidence type="ECO:0000313" key="2">
    <source>
        <dbReference type="Proteomes" id="UP000254554"/>
    </source>
</evidence>
<dbReference type="GeneID" id="93292048"/>
<reference evidence="1 2" key="1">
    <citation type="submission" date="2018-06" db="EMBL/GenBank/DDBJ databases">
        <authorList>
            <consortium name="Pathogen Informatics"/>
            <person name="Doyle S."/>
        </authorList>
    </citation>
    <scope>NUCLEOTIDE SEQUENCE [LARGE SCALE GENOMIC DNA]</scope>
    <source>
        <strain evidence="1 2">NCTC11370</strain>
    </source>
</reference>
<gene>
    <name evidence="1" type="ORF">NCTC11370_01378</name>
</gene>
<dbReference type="Proteomes" id="UP000254554">
    <property type="component" value="Unassembled WGS sequence"/>
</dbReference>
<dbReference type="OrthoDB" id="5657161at2"/>
<sequence>MLEKKENTVTEQQDIVPELPVELLVHLFSFFNNNEKKVAKGVSHSFKDVIDSFFAHKNLPSTYQAHREGYVSSFLLLPGHRIVFAVVLEKTNSLSSSGLVFFNCEDHQIKEVPLIKECEENGKLTHLHALPNGDLVALLEPANQYAPPYILILNGKTGEEKNRILLSQQPGKEYPSLKELQVLSSSHCIALCYSGECFLIDLEKSFTQKITLTHAKKLSKDKYSSWGDRPSQALNIYNLPDGNKLSIMQKLPHDTLGSGGHLTISFFEGSKQQFSNEEDFKTVLYRR</sequence>
<dbReference type="InterPro" id="IPR036047">
    <property type="entry name" value="F-box-like_dom_sf"/>
</dbReference>
<organism evidence="1 2">
    <name type="scientific">Fluoribacter dumoffii</name>
    <dbReference type="NCBI Taxonomy" id="463"/>
    <lineage>
        <taxon>Bacteria</taxon>
        <taxon>Pseudomonadati</taxon>
        <taxon>Pseudomonadota</taxon>
        <taxon>Gammaproteobacteria</taxon>
        <taxon>Legionellales</taxon>
        <taxon>Legionellaceae</taxon>
        <taxon>Fluoribacter</taxon>
    </lineage>
</organism>
<dbReference type="AlphaFoldDB" id="A0A377G978"/>
<proteinExistence type="predicted"/>
<evidence type="ECO:0000313" key="1">
    <source>
        <dbReference type="EMBL" id="STO21313.1"/>
    </source>
</evidence>